<gene>
    <name evidence="7" type="ORF">SAMN06295998_101338</name>
</gene>
<dbReference type="InterPro" id="IPR003593">
    <property type="entry name" value="AAA+_ATPase"/>
</dbReference>
<keyword evidence="4" id="KW-0547">Nucleotide-binding</keyword>
<dbReference type="Pfam" id="PF00005">
    <property type="entry name" value="ABC_tran"/>
    <property type="match status" value="2"/>
</dbReference>
<keyword evidence="2" id="KW-0762">Sugar transport</keyword>
<dbReference type="Proteomes" id="UP000192330">
    <property type="component" value="Unassembled WGS sequence"/>
</dbReference>
<keyword evidence="8" id="KW-1185">Reference proteome</keyword>
<dbReference type="Gene3D" id="3.40.50.300">
    <property type="entry name" value="P-loop containing nucleotide triphosphate hydrolases"/>
    <property type="match status" value="2"/>
</dbReference>
<dbReference type="PROSITE" id="PS00211">
    <property type="entry name" value="ABC_TRANSPORTER_1"/>
    <property type="match status" value="1"/>
</dbReference>
<evidence type="ECO:0000256" key="3">
    <source>
        <dbReference type="ARBA" id="ARBA00022737"/>
    </source>
</evidence>
<dbReference type="InterPro" id="IPR017871">
    <property type="entry name" value="ABC_transporter-like_CS"/>
</dbReference>
<dbReference type="InterPro" id="IPR003439">
    <property type="entry name" value="ABC_transporter-like_ATP-bd"/>
</dbReference>
<dbReference type="PROSITE" id="PS50893">
    <property type="entry name" value="ABC_TRANSPORTER_2"/>
    <property type="match status" value="2"/>
</dbReference>
<dbReference type="EMBL" id="FWYD01000001">
    <property type="protein sequence ID" value="SMC44648.1"/>
    <property type="molecule type" value="Genomic_DNA"/>
</dbReference>
<evidence type="ECO:0000259" key="6">
    <source>
        <dbReference type="PROSITE" id="PS50893"/>
    </source>
</evidence>
<dbReference type="RefSeq" id="WP_084350061.1">
    <property type="nucleotide sequence ID" value="NZ_FWYD01000001.1"/>
</dbReference>
<sequence length="505" mass="53644">MAGDALKVNGLQKSFGKNHVLRQIDLTLSPGSVTVLMGANGAGKSTLVKVICGHHRADGGTMTLAGSAFEPTDAADAIRKGVVTVHQSIDDGVIPDLDVANNLMLDSLVDRGHGLFVRERHMRAEAAKVAAAMGIDVNLRARVSDLAVADRQMIAIARAMARAPKVLILDEPTSSLSATEADRLFALIDRLRDQGVAILYISHRMSDIRRIADRIVVMRDGAISGVFDTDPLDYEAAVTAMLGHRMTDVDVAVQNGTKPVLELQDLQLFANAAPINLAAHDGEVVALVGLLGSGKSRLAEILFGIARAAQGQIRINGKDYAPRSVEDAVAQGVFMSPKDRGTNAVIPAFDIADNMTLPFLQGLSVGSFLKARRQRSKAQEMIDQLGIVCQSVGDGINTLSGGNQQKVMIARWLLEPAKVLLLDEPFQGVDIGARRDIGRHIRATAPGRATLVFLAEIDEALELADRIIVMNEGAIVGEHANQNIDLAALVADISGAKPIATGTAT</sequence>
<dbReference type="CDD" id="cd03215">
    <property type="entry name" value="ABC_Carb_Monos_II"/>
    <property type="match status" value="1"/>
</dbReference>
<dbReference type="GO" id="GO:0005524">
    <property type="term" value="F:ATP binding"/>
    <property type="evidence" value="ECO:0007669"/>
    <property type="project" value="UniProtKB-KW"/>
</dbReference>
<protein>
    <submittedName>
        <fullName evidence="7">Monosaccharide ABC transporter ATP-binding protein, CUT2 family</fullName>
    </submittedName>
</protein>
<organism evidence="7 8">
    <name type="scientific">Primorskyibacter flagellatus</name>
    <dbReference type="NCBI Taxonomy" id="1387277"/>
    <lineage>
        <taxon>Bacteria</taxon>
        <taxon>Pseudomonadati</taxon>
        <taxon>Pseudomonadota</taxon>
        <taxon>Alphaproteobacteria</taxon>
        <taxon>Rhodobacterales</taxon>
        <taxon>Roseobacteraceae</taxon>
        <taxon>Primorskyibacter</taxon>
    </lineage>
</organism>
<dbReference type="CDD" id="cd03216">
    <property type="entry name" value="ABC_Carb_Monos_I"/>
    <property type="match status" value="1"/>
</dbReference>
<evidence type="ECO:0000256" key="2">
    <source>
        <dbReference type="ARBA" id="ARBA00022597"/>
    </source>
</evidence>
<dbReference type="InterPro" id="IPR027417">
    <property type="entry name" value="P-loop_NTPase"/>
</dbReference>
<dbReference type="PANTHER" id="PTHR43790">
    <property type="entry name" value="CARBOHYDRATE TRANSPORT ATP-BINDING PROTEIN MG119-RELATED"/>
    <property type="match status" value="1"/>
</dbReference>
<keyword evidence="3" id="KW-0677">Repeat</keyword>
<name>A0A1W1Z9K4_9RHOB</name>
<keyword evidence="1" id="KW-0813">Transport</keyword>
<accession>A0A1W1Z9K4</accession>
<dbReference type="STRING" id="1387277.SAMN06295998_101338"/>
<proteinExistence type="predicted"/>
<dbReference type="GO" id="GO:0016887">
    <property type="term" value="F:ATP hydrolysis activity"/>
    <property type="evidence" value="ECO:0007669"/>
    <property type="project" value="InterPro"/>
</dbReference>
<dbReference type="SUPFAM" id="SSF52540">
    <property type="entry name" value="P-loop containing nucleoside triphosphate hydrolases"/>
    <property type="match status" value="2"/>
</dbReference>
<dbReference type="AlphaFoldDB" id="A0A1W1Z9K4"/>
<dbReference type="SMART" id="SM00382">
    <property type="entry name" value="AAA"/>
    <property type="match status" value="2"/>
</dbReference>
<feature type="domain" description="ABC transporter" evidence="6">
    <location>
        <begin position="251"/>
        <end position="497"/>
    </location>
</feature>
<dbReference type="PANTHER" id="PTHR43790:SF9">
    <property type="entry name" value="GALACTOFURANOSE TRANSPORTER ATP-BINDING PROTEIN YTFR"/>
    <property type="match status" value="1"/>
</dbReference>
<reference evidence="7 8" key="1">
    <citation type="submission" date="2017-04" db="EMBL/GenBank/DDBJ databases">
        <authorList>
            <person name="Afonso C.L."/>
            <person name="Miller P.J."/>
            <person name="Scott M.A."/>
            <person name="Spackman E."/>
            <person name="Goraichik I."/>
            <person name="Dimitrov K.M."/>
            <person name="Suarez D.L."/>
            <person name="Swayne D.E."/>
        </authorList>
    </citation>
    <scope>NUCLEOTIDE SEQUENCE [LARGE SCALE GENOMIC DNA]</scope>
    <source>
        <strain evidence="7 8">CGMCC 1.12644</strain>
    </source>
</reference>
<feature type="domain" description="ABC transporter" evidence="6">
    <location>
        <begin position="6"/>
        <end position="245"/>
    </location>
</feature>
<evidence type="ECO:0000256" key="1">
    <source>
        <dbReference type="ARBA" id="ARBA00022448"/>
    </source>
</evidence>
<dbReference type="InterPro" id="IPR050107">
    <property type="entry name" value="ABC_carbohydrate_import_ATPase"/>
</dbReference>
<keyword evidence="5 7" id="KW-0067">ATP-binding</keyword>
<evidence type="ECO:0000256" key="5">
    <source>
        <dbReference type="ARBA" id="ARBA00022840"/>
    </source>
</evidence>
<dbReference type="OrthoDB" id="9805029at2"/>
<evidence type="ECO:0000256" key="4">
    <source>
        <dbReference type="ARBA" id="ARBA00022741"/>
    </source>
</evidence>
<evidence type="ECO:0000313" key="7">
    <source>
        <dbReference type="EMBL" id="SMC44648.1"/>
    </source>
</evidence>
<evidence type="ECO:0000313" key="8">
    <source>
        <dbReference type="Proteomes" id="UP000192330"/>
    </source>
</evidence>